<dbReference type="EMBL" id="BAABDE010000016">
    <property type="protein sequence ID" value="GAA3797033.1"/>
    <property type="molecule type" value="Genomic_DNA"/>
</dbReference>
<accession>A0ABP7HN13</accession>
<evidence type="ECO:0000313" key="3">
    <source>
        <dbReference type="Proteomes" id="UP001501009"/>
    </source>
</evidence>
<organism evidence="2 3">
    <name type="scientific">Streptomyces coacervatus</name>
    <dbReference type="NCBI Taxonomy" id="647381"/>
    <lineage>
        <taxon>Bacteria</taxon>
        <taxon>Bacillati</taxon>
        <taxon>Actinomycetota</taxon>
        <taxon>Actinomycetes</taxon>
        <taxon>Kitasatosporales</taxon>
        <taxon>Streptomycetaceae</taxon>
        <taxon>Streptomyces</taxon>
    </lineage>
</organism>
<name>A0ABP7HN13_9ACTN</name>
<reference evidence="3" key="1">
    <citation type="journal article" date="2019" name="Int. J. Syst. Evol. Microbiol.">
        <title>The Global Catalogue of Microorganisms (GCM) 10K type strain sequencing project: providing services to taxonomists for standard genome sequencing and annotation.</title>
        <authorList>
            <consortium name="The Broad Institute Genomics Platform"/>
            <consortium name="The Broad Institute Genome Sequencing Center for Infectious Disease"/>
            <person name="Wu L."/>
            <person name="Ma J."/>
        </authorList>
    </citation>
    <scope>NUCLEOTIDE SEQUENCE [LARGE SCALE GENOMIC DNA]</scope>
    <source>
        <strain evidence="3">JCM 17138</strain>
    </source>
</reference>
<feature type="region of interest" description="Disordered" evidence="1">
    <location>
        <begin position="98"/>
        <end position="134"/>
    </location>
</feature>
<comment type="caution">
    <text evidence="2">The sequence shown here is derived from an EMBL/GenBank/DDBJ whole genome shotgun (WGS) entry which is preliminary data.</text>
</comment>
<feature type="region of interest" description="Disordered" evidence="1">
    <location>
        <begin position="282"/>
        <end position="335"/>
    </location>
</feature>
<sequence>MPFGISKRSAGVAPPVQGPEAGPPLTMQPLSEEERERLIEAVVVLGHEHDRDRWDNTELHLVLPALLAGHALISAAATPARAGVARLVEASHAAAAARARHDRAEHGGRLRAAEQARDEAARASRELAARHRLSSTDPLAGAADDAERVLAAAAAAAAAARAELDALSEAARKARERFEIVWWELAGLLGELSQHLDQRYADAIGPLLLARALGGHTGALPPDLIQPDINTDPPGGTVPGIPDPGRIFPIFGALRLPTLPTPALDTARAALNLYHPWKTELQVPASPEKSAPTGGAGRDGAAGGGDILDARRRNDTPLPAVSSGGSTNGHREEPA</sequence>
<keyword evidence="3" id="KW-1185">Reference proteome</keyword>
<protein>
    <submittedName>
        <fullName evidence="2">Uncharacterized protein</fullName>
    </submittedName>
</protein>
<gene>
    <name evidence="2" type="ORF">GCM10022403_033710</name>
</gene>
<feature type="compositionally biased region" description="Gly residues" evidence="1">
    <location>
        <begin position="294"/>
        <end position="306"/>
    </location>
</feature>
<evidence type="ECO:0000313" key="2">
    <source>
        <dbReference type="EMBL" id="GAA3797033.1"/>
    </source>
</evidence>
<feature type="compositionally biased region" description="Basic and acidic residues" evidence="1">
    <location>
        <begin position="102"/>
        <end position="129"/>
    </location>
</feature>
<dbReference type="Proteomes" id="UP001501009">
    <property type="component" value="Unassembled WGS sequence"/>
</dbReference>
<feature type="region of interest" description="Disordered" evidence="1">
    <location>
        <begin position="1"/>
        <end position="29"/>
    </location>
</feature>
<proteinExistence type="predicted"/>
<evidence type="ECO:0000256" key="1">
    <source>
        <dbReference type="SAM" id="MobiDB-lite"/>
    </source>
</evidence>
<dbReference type="RefSeq" id="WP_275780223.1">
    <property type="nucleotide sequence ID" value="NZ_BAABDE010000016.1"/>
</dbReference>